<dbReference type="EMBL" id="JAQLWO010000003">
    <property type="protein sequence ID" value="MDB7905192.1"/>
    <property type="molecule type" value="Genomic_DNA"/>
</dbReference>
<gene>
    <name evidence="1" type="ORF">PND83_04290</name>
</gene>
<dbReference type="AlphaFoldDB" id="A0AAW6BYE2"/>
<dbReference type="RefSeq" id="WP_196032228.1">
    <property type="nucleotide sequence ID" value="NZ_JADPFI010000095.1"/>
</dbReference>
<sequence>MKGSEDMDEMTSAELNQFLENIAKLIEATATDPETAAKIVRDSKVKA</sequence>
<accession>A0AAW6BYE2</accession>
<protein>
    <submittedName>
        <fullName evidence="1">Uncharacterized protein</fullName>
    </submittedName>
</protein>
<proteinExistence type="predicted"/>
<name>A0AAW6BYE2_FLAPL</name>
<evidence type="ECO:0000313" key="2">
    <source>
        <dbReference type="Proteomes" id="UP001211006"/>
    </source>
</evidence>
<comment type="caution">
    <text evidence="1">The sequence shown here is derived from an EMBL/GenBank/DDBJ whole genome shotgun (WGS) entry which is preliminary data.</text>
</comment>
<dbReference type="Proteomes" id="UP001211006">
    <property type="component" value="Unassembled WGS sequence"/>
</dbReference>
<reference evidence="1" key="1">
    <citation type="submission" date="2023-01" db="EMBL/GenBank/DDBJ databases">
        <title>Human gut microbiome strain richness.</title>
        <authorList>
            <person name="Chen-Liaw A."/>
        </authorList>
    </citation>
    <scope>NUCLEOTIDE SEQUENCE</scope>
    <source>
        <strain evidence="1">2225st1_A6_2225SCRN_200828</strain>
    </source>
</reference>
<evidence type="ECO:0000313" key="1">
    <source>
        <dbReference type="EMBL" id="MDB7905192.1"/>
    </source>
</evidence>
<organism evidence="1 2">
    <name type="scientific">Flavonifractor plautii</name>
    <name type="common">Fusobacterium plautii</name>
    <dbReference type="NCBI Taxonomy" id="292800"/>
    <lineage>
        <taxon>Bacteria</taxon>
        <taxon>Bacillati</taxon>
        <taxon>Bacillota</taxon>
        <taxon>Clostridia</taxon>
        <taxon>Eubacteriales</taxon>
        <taxon>Oscillospiraceae</taxon>
        <taxon>Flavonifractor</taxon>
    </lineage>
</organism>